<sequence length="57" mass="6580">MICLDYNILLETCQERQRPIRTIKNDSNYSILVIQVIGKEYKLGTSSVYSVVTRKAN</sequence>
<dbReference type="WBParaSite" id="Hba_12207">
    <property type="protein sequence ID" value="Hba_12207"/>
    <property type="gene ID" value="Hba_12207"/>
</dbReference>
<name>A0A1I7X3V6_HETBA</name>
<evidence type="ECO:0000313" key="1">
    <source>
        <dbReference type="Proteomes" id="UP000095283"/>
    </source>
</evidence>
<dbReference type="Proteomes" id="UP000095283">
    <property type="component" value="Unplaced"/>
</dbReference>
<keyword evidence="1" id="KW-1185">Reference proteome</keyword>
<accession>A0A1I7X3V6</accession>
<dbReference type="AlphaFoldDB" id="A0A1I7X3V6"/>
<reference evidence="2" key="1">
    <citation type="submission" date="2016-11" db="UniProtKB">
        <authorList>
            <consortium name="WormBaseParasite"/>
        </authorList>
    </citation>
    <scope>IDENTIFICATION</scope>
</reference>
<proteinExistence type="predicted"/>
<protein>
    <submittedName>
        <fullName evidence="2">Transposase</fullName>
    </submittedName>
</protein>
<organism evidence="1 2">
    <name type="scientific">Heterorhabditis bacteriophora</name>
    <name type="common">Entomopathogenic nematode worm</name>
    <dbReference type="NCBI Taxonomy" id="37862"/>
    <lineage>
        <taxon>Eukaryota</taxon>
        <taxon>Metazoa</taxon>
        <taxon>Ecdysozoa</taxon>
        <taxon>Nematoda</taxon>
        <taxon>Chromadorea</taxon>
        <taxon>Rhabditida</taxon>
        <taxon>Rhabditina</taxon>
        <taxon>Rhabditomorpha</taxon>
        <taxon>Strongyloidea</taxon>
        <taxon>Heterorhabditidae</taxon>
        <taxon>Heterorhabditis</taxon>
    </lineage>
</organism>
<evidence type="ECO:0000313" key="2">
    <source>
        <dbReference type="WBParaSite" id="Hba_12207"/>
    </source>
</evidence>